<feature type="compositionally biased region" description="Acidic residues" evidence="1">
    <location>
        <begin position="94"/>
        <end position="103"/>
    </location>
</feature>
<sequence length="103" mass="11864">MSERLKKEVEKCKTQSNKNHETGNGSKAWEKVKNKGNVISDDGGGFEGLIGLEVLEDYDAKLVETAKQKRTRKEKRMDRRADAKKRKLDQETKLEDEEIVDQK</sequence>
<dbReference type="OrthoDB" id="4310724at2759"/>
<dbReference type="EMBL" id="CAJHJT010000056">
    <property type="protein sequence ID" value="CAD7012804.1"/>
    <property type="molecule type" value="Genomic_DNA"/>
</dbReference>
<accession>A0A811VCR8</accession>
<proteinExistence type="predicted"/>
<dbReference type="AlphaFoldDB" id="A0A811VCR8"/>
<gene>
    <name evidence="2" type="ORF">CCAP1982_LOCUS20904</name>
</gene>
<protein>
    <submittedName>
        <fullName evidence="2">(Mediterranean fruit fly) hypothetical protein</fullName>
    </submittedName>
</protein>
<keyword evidence="3" id="KW-1185">Reference proteome</keyword>
<reference evidence="2" key="1">
    <citation type="submission" date="2020-11" db="EMBL/GenBank/DDBJ databases">
        <authorList>
            <person name="Whitehead M."/>
        </authorList>
    </citation>
    <scope>NUCLEOTIDE SEQUENCE</scope>
    <source>
        <strain evidence="2">EGII</strain>
    </source>
</reference>
<name>A0A811VCR8_CERCA</name>
<organism evidence="2 3">
    <name type="scientific">Ceratitis capitata</name>
    <name type="common">Mediterranean fruit fly</name>
    <name type="synonym">Tephritis capitata</name>
    <dbReference type="NCBI Taxonomy" id="7213"/>
    <lineage>
        <taxon>Eukaryota</taxon>
        <taxon>Metazoa</taxon>
        <taxon>Ecdysozoa</taxon>
        <taxon>Arthropoda</taxon>
        <taxon>Hexapoda</taxon>
        <taxon>Insecta</taxon>
        <taxon>Pterygota</taxon>
        <taxon>Neoptera</taxon>
        <taxon>Endopterygota</taxon>
        <taxon>Diptera</taxon>
        <taxon>Brachycera</taxon>
        <taxon>Muscomorpha</taxon>
        <taxon>Tephritoidea</taxon>
        <taxon>Tephritidae</taxon>
        <taxon>Ceratitis</taxon>
        <taxon>Ceratitis</taxon>
    </lineage>
</organism>
<feature type="compositionally biased region" description="Basic and acidic residues" evidence="1">
    <location>
        <begin position="1"/>
        <end position="21"/>
    </location>
</feature>
<evidence type="ECO:0000313" key="2">
    <source>
        <dbReference type="EMBL" id="CAD7012804.1"/>
    </source>
</evidence>
<dbReference type="Proteomes" id="UP000606786">
    <property type="component" value="Unassembled WGS sequence"/>
</dbReference>
<evidence type="ECO:0000256" key="1">
    <source>
        <dbReference type="SAM" id="MobiDB-lite"/>
    </source>
</evidence>
<feature type="region of interest" description="Disordered" evidence="1">
    <location>
        <begin position="1"/>
        <end position="27"/>
    </location>
</feature>
<evidence type="ECO:0000313" key="3">
    <source>
        <dbReference type="Proteomes" id="UP000606786"/>
    </source>
</evidence>
<comment type="caution">
    <text evidence="2">The sequence shown here is derived from an EMBL/GenBank/DDBJ whole genome shotgun (WGS) entry which is preliminary data.</text>
</comment>
<feature type="region of interest" description="Disordered" evidence="1">
    <location>
        <begin position="65"/>
        <end position="103"/>
    </location>
</feature>